<evidence type="ECO:0000256" key="14">
    <source>
        <dbReference type="ARBA" id="ARBA00023280"/>
    </source>
</evidence>
<dbReference type="GO" id="GO:0008270">
    <property type="term" value="F:zinc ion binding"/>
    <property type="evidence" value="ECO:0007669"/>
    <property type="project" value="UniProtKB-KW"/>
</dbReference>
<dbReference type="InterPro" id="IPR038575">
    <property type="entry name" value="E6_sf"/>
</dbReference>
<evidence type="ECO:0000256" key="8">
    <source>
        <dbReference type="ARBA" id="ARBA00022833"/>
    </source>
</evidence>
<dbReference type="Gene3D" id="3.30.240.40">
    <property type="entry name" value="E6 early regulatory protein"/>
    <property type="match status" value="2"/>
</dbReference>
<comment type="function">
    <text evidence="16">Plays a major role in the induction and maintenance of cellular transformation. E6 associates with host UBE3A/E6-AP ubiquitin-protein ligase and modulates its activity. Protects host keratinocytes from apoptosis by mediating the degradation of host BAK1. May also inhibit host immune response.</text>
</comment>
<evidence type="ECO:0000256" key="2">
    <source>
        <dbReference type="ARBA" id="ARBA00022518"/>
    </source>
</evidence>
<dbReference type="GO" id="GO:0052170">
    <property type="term" value="P:symbiont-mediated suppression of host innate immune response"/>
    <property type="evidence" value="ECO:0007669"/>
    <property type="project" value="UniProtKB-KW"/>
</dbReference>
<sequence>MEPTLPTGLAEYCKVNKISFFDLELPCIFCNFQIELQELADFYCKQLSLVYRNKKCYACCRKCLRLSALFEKENYFQCSVHATAIEDLVNQNLKDIPIRCLYCVKQLDYIEKLDCFYTGGLFHLIRSKWKGCCRNCMIEQ</sequence>
<evidence type="ECO:0000313" key="19">
    <source>
        <dbReference type="Proteomes" id="UP000153748"/>
    </source>
</evidence>
<evidence type="ECO:0000256" key="5">
    <source>
        <dbReference type="ARBA" id="ARBA00022632"/>
    </source>
</evidence>
<evidence type="ECO:0000256" key="10">
    <source>
        <dbReference type="ARBA" id="ARBA00023125"/>
    </source>
</evidence>
<dbReference type="GO" id="GO:0042025">
    <property type="term" value="C:host cell nucleus"/>
    <property type="evidence" value="ECO:0007669"/>
    <property type="project" value="UniProtKB-SubCell"/>
</dbReference>
<keyword evidence="5 16" id="KW-1090">Inhibition of host innate immune response by virus</keyword>
<dbReference type="EMBL" id="KT698167">
    <property type="protein sequence ID" value="ANA05271.1"/>
    <property type="molecule type" value="Genomic_DNA"/>
</dbReference>
<evidence type="ECO:0000256" key="3">
    <source>
        <dbReference type="ARBA" id="ARBA00022562"/>
    </source>
</evidence>
<keyword evidence="15 16" id="KW-1119">Modulation of host cell apoptosis by virus</keyword>
<evidence type="ECO:0000256" key="17">
    <source>
        <dbReference type="RuleBase" id="RU363123"/>
    </source>
</evidence>
<comment type="similarity">
    <text evidence="1 16 17">Belongs to the papillomaviridae E6 protein family.</text>
</comment>
<keyword evidence="2 16" id="KW-0244">Early protein</keyword>
<keyword evidence="12 16" id="KW-0804">Transcription</keyword>
<dbReference type="GO" id="GO:0006355">
    <property type="term" value="P:regulation of DNA-templated transcription"/>
    <property type="evidence" value="ECO:0007669"/>
    <property type="project" value="UniProtKB-UniRule"/>
</dbReference>
<keyword evidence="9 16" id="KW-0805">Transcription regulation</keyword>
<evidence type="ECO:0000256" key="6">
    <source>
        <dbReference type="ARBA" id="ARBA00022723"/>
    </source>
</evidence>
<name>A0A166FK71_9PAPI</name>
<evidence type="ECO:0000256" key="1">
    <source>
        <dbReference type="ARBA" id="ARBA00006346"/>
    </source>
</evidence>
<dbReference type="GO" id="GO:0030430">
    <property type="term" value="C:host cell cytoplasm"/>
    <property type="evidence" value="ECO:0007669"/>
    <property type="project" value="UniProtKB-SubCell"/>
</dbReference>
<keyword evidence="4 16" id="KW-0945">Host-virus interaction</keyword>
<evidence type="ECO:0000256" key="12">
    <source>
        <dbReference type="ARBA" id="ARBA00023163"/>
    </source>
</evidence>
<dbReference type="Proteomes" id="UP000153748">
    <property type="component" value="Segment"/>
</dbReference>
<comment type="subunit">
    <text evidence="16">Forms homodimers. Interacts with ubiquitin-protein ligase UBE3A/E6-AP; this interaction stimulates UBE3A ubiquitin activity. Interacts with host BAK1.</text>
</comment>
<evidence type="ECO:0000256" key="9">
    <source>
        <dbReference type="ARBA" id="ARBA00023015"/>
    </source>
</evidence>
<evidence type="ECO:0000313" key="18">
    <source>
        <dbReference type="EMBL" id="ANA05271.1"/>
    </source>
</evidence>
<dbReference type="HAMAP" id="MF_04006">
    <property type="entry name" value="HPV_E6"/>
    <property type="match status" value="1"/>
</dbReference>
<evidence type="ECO:0000256" key="16">
    <source>
        <dbReference type="HAMAP-Rule" id="MF_04006"/>
    </source>
</evidence>
<protein>
    <recommendedName>
        <fullName evidence="16 17">Protein E6</fullName>
    </recommendedName>
</protein>
<keyword evidence="10 16" id="KW-0238">DNA-binding</keyword>
<dbReference type="GO" id="GO:0052150">
    <property type="term" value="P:symbiont-mediated perturbation of host apoptosis"/>
    <property type="evidence" value="ECO:0007669"/>
    <property type="project" value="UniProtKB-KW"/>
</dbReference>
<accession>A0A166FK71</accession>
<dbReference type="GO" id="GO:0003677">
    <property type="term" value="F:DNA binding"/>
    <property type="evidence" value="ECO:0007669"/>
    <property type="project" value="UniProtKB-UniRule"/>
</dbReference>
<keyword evidence="11 16" id="KW-0010">Activator</keyword>
<evidence type="ECO:0000256" key="7">
    <source>
        <dbReference type="ARBA" id="ARBA00022771"/>
    </source>
</evidence>
<comment type="caution">
    <text evidence="16">Lacks conserved residue(s) required for the propagation of feature annotation.</text>
</comment>
<organism evidence="18 19">
    <name type="scientific">Human papillomavirus 205</name>
    <dbReference type="NCBI Taxonomy" id="2259334"/>
    <lineage>
        <taxon>Viruses</taxon>
        <taxon>Monodnaviria</taxon>
        <taxon>Shotokuvirae</taxon>
        <taxon>Cossaviricota</taxon>
        <taxon>Papovaviricetes</taxon>
        <taxon>Zurhausenvirales</taxon>
        <taxon>Papillomaviridae</taxon>
        <taxon>Firstpapillomavirinae</taxon>
        <taxon>Gammapapillomavirus</taxon>
        <taxon>Gammapapillomavirus 1</taxon>
    </lineage>
</organism>
<gene>
    <name evidence="16" type="primary">E6</name>
</gene>
<proteinExistence type="inferred from homology"/>
<dbReference type="Pfam" id="PF00518">
    <property type="entry name" value="E6"/>
    <property type="match status" value="1"/>
</dbReference>
<dbReference type="InterPro" id="IPR001334">
    <property type="entry name" value="E6"/>
</dbReference>
<dbReference type="GO" id="GO:0006351">
    <property type="term" value="P:DNA-templated transcription"/>
    <property type="evidence" value="ECO:0007669"/>
    <property type="project" value="UniProtKB-UniRule"/>
</dbReference>
<dbReference type="SUPFAM" id="SSF161229">
    <property type="entry name" value="E6 C-terminal domain-like"/>
    <property type="match status" value="2"/>
</dbReference>
<feature type="zinc finger region" evidence="16">
    <location>
        <begin position="100"/>
        <end position="136"/>
    </location>
</feature>
<comment type="subcellular location">
    <subcellularLocation>
        <location evidence="16 17">Host cytoplasm</location>
    </subcellularLocation>
    <subcellularLocation>
        <location evidence="16 17">Host nucleus</location>
    </subcellularLocation>
</comment>
<feature type="zinc finger region" evidence="16">
    <location>
        <begin position="27"/>
        <end position="63"/>
    </location>
</feature>
<evidence type="ECO:0000256" key="13">
    <source>
        <dbReference type="ARBA" id="ARBA00023200"/>
    </source>
</evidence>
<keyword evidence="8 16" id="KW-0862">Zinc</keyword>
<keyword evidence="6 16" id="KW-0479">Metal-binding</keyword>
<reference evidence="18 19" key="1">
    <citation type="journal article" date="2016" name="Infect. Genet. Evol.">
        <title>Characterization of novel human papillomavirus types 157, 158 and 205 from healthy skin and recombination analysis in genus ?-Papillomavirus.</title>
        <authorList>
            <person name="Bolatti E.M."/>
            <person name="Chouhy D."/>
            <person name="Casal P.E."/>
            <person name="Perez G.R."/>
            <person name="Stella E.J."/>
            <person name="Sanchez A."/>
            <person name="Gorosito M."/>
            <person name="Bussy R.F."/>
            <person name="Giri A.A."/>
        </authorList>
    </citation>
    <scope>NUCLEOTIDE SEQUENCE [LARGE SCALE GENOMIC DNA]</scope>
    <source>
        <strain evidence="18">EP01</strain>
    </source>
</reference>
<dbReference type="GO" id="GO:0039648">
    <property type="term" value="P:symbiont-mediated perturbation of host ubiquitin-like protein modification"/>
    <property type="evidence" value="ECO:0007669"/>
    <property type="project" value="UniProtKB-UniRule"/>
</dbReference>
<evidence type="ECO:0000256" key="15">
    <source>
        <dbReference type="ARBA" id="ARBA00023323"/>
    </source>
</evidence>
<keyword evidence="3 16" id="KW-1048">Host nucleus</keyword>
<evidence type="ECO:0000256" key="11">
    <source>
        <dbReference type="ARBA" id="ARBA00023159"/>
    </source>
</evidence>
<keyword evidence="7 16" id="KW-0863">Zinc-finger</keyword>
<dbReference type="GO" id="GO:0039502">
    <property type="term" value="P:symbiont-mediated suppression of host type I interferon-mediated signaling pathway"/>
    <property type="evidence" value="ECO:0007669"/>
    <property type="project" value="UniProtKB-UniRule"/>
</dbReference>
<keyword evidence="13 16" id="KW-1035">Host cytoplasm</keyword>
<keyword evidence="14 16" id="KW-0899">Viral immunoevasion</keyword>
<evidence type="ECO:0000256" key="4">
    <source>
        <dbReference type="ARBA" id="ARBA00022581"/>
    </source>
</evidence>